<dbReference type="SUPFAM" id="SSF55729">
    <property type="entry name" value="Acyl-CoA N-acyltransferases (Nat)"/>
    <property type="match status" value="1"/>
</dbReference>
<evidence type="ECO:0000256" key="2">
    <source>
        <dbReference type="ARBA" id="ARBA00023235"/>
    </source>
</evidence>
<evidence type="ECO:0000256" key="1">
    <source>
        <dbReference type="ARBA" id="ARBA00008270"/>
    </source>
</evidence>
<evidence type="ECO:0000259" key="3">
    <source>
        <dbReference type="PROSITE" id="PS51186"/>
    </source>
</evidence>
<dbReference type="PROSITE" id="PS51186">
    <property type="entry name" value="GNAT"/>
    <property type="match status" value="1"/>
</dbReference>
<dbReference type="GO" id="GO:0016747">
    <property type="term" value="F:acyltransferase activity, transferring groups other than amino-acyl groups"/>
    <property type="evidence" value="ECO:0007669"/>
    <property type="project" value="InterPro"/>
</dbReference>
<reference evidence="4" key="1">
    <citation type="submission" date="2021-02" db="EMBL/GenBank/DDBJ databases">
        <authorList>
            <person name="Dougan E. K."/>
            <person name="Rhodes N."/>
            <person name="Thang M."/>
            <person name="Chan C."/>
        </authorList>
    </citation>
    <scope>NUCLEOTIDE SEQUENCE</scope>
</reference>
<dbReference type="InterPro" id="IPR000182">
    <property type="entry name" value="GNAT_dom"/>
</dbReference>
<dbReference type="GO" id="GO:0005737">
    <property type="term" value="C:cytoplasm"/>
    <property type="evidence" value="ECO:0007669"/>
    <property type="project" value="TreeGrafter"/>
</dbReference>
<dbReference type="Gene3D" id="3.40.630.30">
    <property type="match status" value="1"/>
</dbReference>
<gene>
    <name evidence="4" type="ORF">SPIL2461_LOCUS3458</name>
</gene>
<dbReference type="PANTHER" id="PTHR13774">
    <property type="entry name" value="PHENAZINE BIOSYNTHESIS PROTEIN"/>
    <property type="match status" value="1"/>
</dbReference>
<dbReference type="Pfam" id="PF02567">
    <property type="entry name" value="PhzC-PhzF"/>
    <property type="match status" value="1"/>
</dbReference>
<sequence>MEASTDIEAASPENLALRQRVANDYFWGAFEKSDGSLVGFICGTCAAGTSLTHESMEKHIEGGELLCIHSVAVQLKLRRRGIALAMMREYLRAVASLHAATNGGSSPPRACTLIAKAGLVSLYVQAGFRLIGLSPVVHGADPWFELQVPDIVREACGEPMVQCDAFSAIPCSGNSAAVVFSHRSGDAAWMQKVATENNLAETAFVELLESTSEPTEEPCRYALRWFTPTCEVDLCGHATLGAAHALWSTGRASKRRRIDFSTKVSGTLSCTLSKSGWIEMDFPADVPEMANSSSSLPTAEALGKALGLASGSDVLATGRGKFDILVELSPAAFDQIKPDQGALAQFECRGVCVTTQGCGGSDAQRAEAAAGGLVVDFRSRFFGPRAGIPEDPVTGSAHCMLAPYWMQKLGREKDGAAVVVGFQASPRGGIVKCVVQTAAGRVTLSGPAVTTLEGTMFCG</sequence>
<evidence type="ECO:0000313" key="4">
    <source>
        <dbReference type="EMBL" id="CAE7230256.1"/>
    </source>
</evidence>
<dbReference type="OrthoDB" id="75169at2759"/>
<keyword evidence="5" id="KW-1185">Reference proteome</keyword>
<evidence type="ECO:0000313" key="5">
    <source>
        <dbReference type="Proteomes" id="UP000649617"/>
    </source>
</evidence>
<name>A0A812KNM8_SYMPI</name>
<dbReference type="Gene3D" id="3.10.310.10">
    <property type="entry name" value="Diaminopimelate Epimerase, Chain A, domain 1"/>
    <property type="match status" value="2"/>
</dbReference>
<organism evidence="4 5">
    <name type="scientific">Symbiodinium pilosum</name>
    <name type="common">Dinoflagellate</name>
    <dbReference type="NCBI Taxonomy" id="2952"/>
    <lineage>
        <taxon>Eukaryota</taxon>
        <taxon>Sar</taxon>
        <taxon>Alveolata</taxon>
        <taxon>Dinophyceae</taxon>
        <taxon>Suessiales</taxon>
        <taxon>Symbiodiniaceae</taxon>
        <taxon>Symbiodinium</taxon>
    </lineage>
</organism>
<dbReference type="AlphaFoldDB" id="A0A812KNM8"/>
<accession>A0A812KNM8</accession>
<dbReference type="GO" id="GO:0016853">
    <property type="term" value="F:isomerase activity"/>
    <property type="evidence" value="ECO:0007669"/>
    <property type="project" value="UniProtKB-KW"/>
</dbReference>
<dbReference type="Proteomes" id="UP000649617">
    <property type="component" value="Unassembled WGS sequence"/>
</dbReference>
<dbReference type="EMBL" id="CAJNIZ010004224">
    <property type="protein sequence ID" value="CAE7230256.1"/>
    <property type="molecule type" value="Genomic_DNA"/>
</dbReference>
<comment type="caution">
    <text evidence="4">The sequence shown here is derived from an EMBL/GenBank/DDBJ whole genome shotgun (WGS) entry which is preliminary data.</text>
</comment>
<dbReference type="InterPro" id="IPR016181">
    <property type="entry name" value="Acyl_CoA_acyltransferase"/>
</dbReference>
<dbReference type="SUPFAM" id="SSF54506">
    <property type="entry name" value="Diaminopimelate epimerase-like"/>
    <property type="match status" value="1"/>
</dbReference>
<protein>
    <recommendedName>
        <fullName evidence="3">N-acetyltransferase domain-containing protein</fullName>
    </recommendedName>
</protein>
<dbReference type="PANTHER" id="PTHR13774:SF17">
    <property type="entry name" value="PHENAZINE BIOSYNTHESIS-LIKE DOMAIN-CONTAINING PROTEIN"/>
    <property type="match status" value="1"/>
</dbReference>
<keyword evidence="2" id="KW-0413">Isomerase</keyword>
<dbReference type="InterPro" id="IPR003719">
    <property type="entry name" value="Phenazine_PhzF-like"/>
</dbReference>
<comment type="similarity">
    <text evidence="1">Belongs to the PhzF family.</text>
</comment>
<dbReference type="NCBIfam" id="TIGR00654">
    <property type="entry name" value="PhzF_family"/>
    <property type="match status" value="1"/>
</dbReference>
<proteinExistence type="inferred from homology"/>
<feature type="domain" description="N-acetyltransferase" evidence="3">
    <location>
        <begin position="1"/>
        <end position="151"/>
    </location>
</feature>